<dbReference type="OrthoDB" id="10587584at2759"/>
<dbReference type="GO" id="GO:0008017">
    <property type="term" value="F:microtubule binding"/>
    <property type="evidence" value="ECO:0007669"/>
    <property type="project" value="InterPro"/>
</dbReference>
<gene>
    <name evidence="2" type="ORF">BCR32DRAFT_289131</name>
</gene>
<dbReference type="Proteomes" id="UP000193944">
    <property type="component" value="Unassembled WGS sequence"/>
</dbReference>
<sequence length="244" mass="28793">MEGKKLVDSNYNELYQNIKDIEKVPKENININKENMKSIKLFIEEDFKKTNDVLNESNINQEKEYKKVQENSENFKLTLGKEEQKIGELINNNKENNKQFISNKFNKNEENVGELINIISNNEKYSKDFCNILNSNIIVTNENLNKTYSQVKKYIPTMNTPKKKIYTYPKTWELTKPHELIINEYKEKQKIEVDTSKEEKESSIVLENEPSKLLNEDSDITYTTESEIDDNKNSLKENKNFLIN</sequence>
<organism evidence="2 3">
    <name type="scientific">Anaeromyces robustus</name>
    <dbReference type="NCBI Taxonomy" id="1754192"/>
    <lineage>
        <taxon>Eukaryota</taxon>
        <taxon>Fungi</taxon>
        <taxon>Fungi incertae sedis</taxon>
        <taxon>Chytridiomycota</taxon>
        <taxon>Chytridiomycota incertae sedis</taxon>
        <taxon>Neocallimastigomycetes</taxon>
        <taxon>Neocallimastigales</taxon>
        <taxon>Neocallimastigaceae</taxon>
        <taxon>Anaeromyces</taxon>
    </lineage>
</organism>
<dbReference type="InterPro" id="IPR025901">
    <property type="entry name" value="Kinesin-assoc_MT-bd_dom"/>
</dbReference>
<dbReference type="Pfam" id="PF13931">
    <property type="entry name" value="Microtub_bind"/>
    <property type="match status" value="1"/>
</dbReference>
<name>A0A1Y1XQP8_9FUNG</name>
<keyword evidence="3" id="KW-1185">Reference proteome</keyword>
<feature type="non-terminal residue" evidence="2">
    <location>
        <position position="244"/>
    </location>
</feature>
<evidence type="ECO:0000313" key="3">
    <source>
        <dbReference type="Proteomes" id="UP000193944"/>
    </source>
</evidence>
<accession>A0A1Y1XQP8</accession>
<dbReference type="EMBL" id="MCFG01000005">
    <property type="protein sequence ID" value="ORX87826.1"/>
    <property type="molecule type" value="Genomic_DNA"/>
</dbReference>
<feature type="domain" description="Kinesin-associated microtubule-binding" evidence="1">
    <location>
        <begin position="151"/>
        <end position="230"/>
    </location>
</feature>
<comment type="caution">
    <text evidence="2">The sequence shown here is derived from an EMBL/GenBank/DDBJ whole genome shotgun (WGS) entry which is preliminary data.</text>
</comment>
<evidence type="ECO:0000313" key="2">
    <source>
        <dbReference type="EMBL" id="ORX87826.1"/>
    </source>
</evidence>
<reference evidence="2 3" key="2">
    <citation type="submission" date="2016-08" db="EMBL/GenBank/DDBJ databases">
        <title>Pervasive Adenine N6-methylation of Active Genes in Fungi.</title>
        <authorList>
            <consortium name="DOE Joint Genome Institute"/>
            <person name="Mondo S.J."/>
            <person name="Dannebaum R.O."/>
            <person name="Kuo R.C."/>
            <person name="Labutti K."/>
            <person name="Haridas S."/>
            <person name="Kuo A."/>
            <person name="Salamov A."/>
            <person name="Ahrendt S.R."/>
            <person name="Lipzen A."/>
            <person name="Sullivan W."/>
            <person name="Andreopoulos W.B."/>
            <person name="Clum A."/>
            <person name="Lindquist E."/>
            <person name="Daum C."/>
            <person name="Ramamoorthy G.K."/>
            <person name="Gryganskyi A."/>
            <person name="Culley D."/>
            <person name="Magnuson J.K."/>
            <person name="James T.Y."/>
            <person name="O'Malley M.A."/>
            <person name="Stajich J.E."/>
            <person name="Spatafora J.W."/>
            <person name="Visel A."/>
            <person name="Grigoriev I.V."/>
        </authorList>
    </citation>
    <scope>NUCLEOTIDE SEQUENCE [LARGE SCALE GENOMIC DNA]</scope>
    <source>
        <strain evidence="2 3">S4</strain>
    </source>
</reference>
<protein>
    <recommendedName>
        <fullName evidence="1">Kinesin-associated microtubule-binding domain-containing protein</fullName>
    </recommendedName>
</protein>
<reference evidence="2 3" key="1">
    <citation type="submission" date="2016-08" db="EMBL/GenBank/DDBJ databases">
        <title>A Parts List for Fungal Cellulosomes Revealed by Comparative Genomics.</title>
        <authorList>
            <consortium name="DOE Joint Genome Institute"/>
            <person name="Haitjema C.H."/>
            <person name="Gilmore S.P."/>
            <person name="Henske J.K."/>
            <person name="Solomon K.V."/>
            <person name="De Groot R."/>
            <person name="Kuo A."/>
            <person name="Mondo S.J."/>
            <person name="Salamov A.A."/>
            <person name="Labutti K."/>
            <person name="Zhao Z."/>
            <person name="Chiniquy J."/>
            <person name="Barry K."/>
            <person name="Brewer H.M."/>
            <person name="Purvine S.O."/>
            <person name="Wright A.T."/>
            <person name="Boxma B."/>
            <person name="Van Alen T."/>
            <person name="Hackstein J.H."/>
            <person name="Baker S.E."/>
            <person name="Grigoriev I.V."/>
            <person name="O'Malley M.A."/>
        </authorList>
    </citation>
    <scope>NUCLEOTIDE SEQUENCE [LARGE SCALE GENOMIC DNA]</scope>
    <source>
        <strain evidence="2 3">S4</strain>
    </source>
</reference>
<proteinExistence type="predicted"/>
<evidence type="ECO:0000259" key="1">
    <source>
        <dbReference type="Pfam" id="PF13931"/>
    </source>
</evidence>
<dbReference type="AlphaFoldDB" id="A0A1Y1XQP8"/>